<gene>
    <name evidence="1" type="ORF">BV22DRAFT_980208</name>
</gene>
<accession>A0ACB8BDU0</accession>
<comment type="caution">
    <text evidence="1">The sequence shown here is derived from an EMBL/GenBank/DDBJ whole genome shotgun (WGS) entry which is preliminary data.</text>
</comment>
<evidence type="ECO:0000313" key="2">
    <source>
        <dbReference type="Proteomes" id="UP000790709"/>
    </source>
</evidence>
<organism evidence="1 2">
    <name type="scientific">Leucogyrophana mollusca</name>
    <dbReference type="NCBI Taxonomy" id="85980"/>
    <lineage>
        <taxon>Eukaryota</taxon>
        <taxon>Fungi</taxon>
        <taxon>Dikarya</taxon>
        <taxon>Basidiomycota</taxon>
        <taxon>Agaricomycotina</taxon>
        <taxon>Agaricomycetes</taxon>
        <taxon>Agaricomycetidae</taxon>
        <taxon>Boletales</taxon>
        <taxon>Boletales incertae sedis</taxon>
        <taxon>Leucogyrophana</taxon>
    </lineage>
</organism>
<evidence type="ECO:0000313" key="1">
    <source>
        <dbReference type="EMBL" id="KAH7923861.1"/>
    </source>
</evidence>
<reference evidence="1" key="1">
    <citation type="journal article" date="2021" name="New Phytol.">
        <title>Evolutionary innovations through gain and loss of genes in the ectomycorrhizal Boletales.</title>
        <authorList>
            <person name="Wu G."/>
            <person name="Miyauchi S."/>
            <person name="Morin E."/>
            <person name="Kuo A."/>
            <person name="Drula E."/>
            <person name="Varga T."/>
            <person name="Kohler A."/>
            <person name="Feng B."/>
            <person name="Cao Y."/>
            <person name="Lipzen A."/>
            <person name="Daum C."/>
            <person name="Hundley H."/>
            <person name="Pangilinan J."/>
            <person name="Johnson J."/>
            <person name="Barry K."/>
            <person name="LaButti K."/>
            <person name="Ng V."/>
            <person name="Ahrendt S."/>
            <person name="Min B."/>
            <person name="Choi I.G."/>
            <person name="Park H."/>
            <person name="Plett J.M."/>
            <person name="Magnuson J."/>
            <person name="Spatafora J.W."/>
            <person name="Nagy L.G."/>
            <person name="Henrissat B."/>
            <person name="Grigoriev I.V."/>
            <person name="Yang Z.L."/>
            <person name="Xu J."/>
            <person name="Martin F.M."/>
        </authorList>
    </citation>
    <scope>NUCLEOTIDE SEQUENCE</scope>
    <source>
        <strain evidence="1">KUC20120723A-06</strain>
    </source>
</reference>
<feature type="non-terminal residue" evidence="1">
    <location>
        <position position="1"/>
    </location>
</feature>
<sequence length="196" mass="20590">TLTAKAPALTRETSADAARKKSGGFFGGLFRTKSGSSKPQESIPITPSSVRTSAEQQRTQPTVQVATMKVSSKSRDAAPTIAPASTSAPTPAPIAPAPSHMKTRGKVPDPIIIPPSHPPRERKDSASNIFTPFKILTMSSKRNRTVSAASLEACDGNTATNTALGSPTQSNISQVPPVPPLVPPPLRDPMVATYEW</sequence>
<keyword evidence="2" id="KW-1185">Reference proteome</keyword>
<dbReference type="EMBL" id="MU266440">
    <property type="protein sequence ID" value="KAH7923861.1"/>
    <property type="molecule type" value="Genomic_DNA"/>
</dbReference>
<protein>
    <submittedName>
        <fullName evidence="1">Uncharacterized protein</fullName>
    </submittedName>
</protein>
<feature type="non-terminal residue" evidence="1">
    <location>
        <position position="196"/>
    </location>
</feature>
<dbReference type="Proteomes" id="UP000790709">
    <property type="component" value="Unassembled WGS sequence"/>
</dbReference>
<proteinExistence type="predicted"/>
<name>A0ACB8BDU0_9AGAM</name>